<dbReference type="AlphaFoldDB" id="A0AAP0IES6"/>
<protein>
    <submittedName>
        <fullName evidence="1">Uncharacterized protein</fullName>
    </submittedName>
</protein>
<comment type="caution">
    <text evidence="1">The sequence shown here is derived from an EMBL/GenBank/DDBJ whole genome shotgun (WGS) entry which is preliminary data.</text>
</comment>
<dbReference type="Proteomes" id="UP001420932">
    <property type="component" value="Unassembled WGS sequence"/>
</dbReference>
<evidence type="ECO:0000313" key="2">
    <source>
        <dbReference type="Proteomes" id="UP001420932"/>
    </source>
</evidence>
<gene>
    <name evidence="1" type="ORF">Syun_020602</name>
</gene>
<sequence>MTNPPNLNLKKTLLSTQHLPKIVKLLLLLQLSNAKPTTTTIPTIVTATRSILTCHSAPTPPLQSTT</sequence>
<reference evidence="1 2" key="1">
    <citation type="submission" date="2024-01" db="EMBL/GenBank/DDBJ databases">
        <title>Genome assemblies of Stephania.</title>
        <authorList>
            <person name="Yang L."/>
        </authorList>
    </citation>
    <scope>NUCLEOTIDE SEQUENCE [LARGE SCALE GENOMIC DNA]</scope>
    <source>
        <strain evidence="1">YNDBR</strain>
        <tissue evidence="1">Leaf</tissue>
    </source>
</reference>
<proteinExistence type="predicted"/>
<accession>A0AAP0IES6</accession>
<evidence type="ECO:0000313" key="1">
    <source>
        <dbReference type="EMBL" id="KAK9113805.1"/>
    </source>
</evidence>
<keyword evidence="2" id="KW-1185">Reference proteome</keyword>
<organism evidence="1 2">
    <name type="scientific">Stephania yunnanensis</name>
    <dbReference type="NCBI Taxonomy" id="152371"/>
    <lineage>
        <taxon>Eukaryota</taxon>
        <taxon>Viridiplantae</taxon>
        <taxon>Streptophyta</taxon>
        <taxon>Embryophyta</taxon>
        <taxon>Tracheophyta</taxon>
        <taxon>Spermatophyta</taxon>
        <taxon>Magnoliopsida</taxon>
        <taxon>Ranunculales</taxon>
        <taxon>Menispermaceae</taxon>
        <taxon>Menispermoideae</taxon>
        <taxon>Cissampelideae</taxon>
        <taxon>Stephania</taxon>
    </lineage>
</organism>
<name>A0AAP0IES6_9MAGN</name>
<dbReference type="EMBL" id="JBBNAF010000009">
    <property type="protein sequence ID" value="KAK9113805.1"/>
    <property type="molecule type" value="Genomic_DNA"/>
</dbReference>